<evidence type="ECO:0000256" key="1">
    <source>
        <dbReference type="ARBA" id="ARBA00004651"/>
    </source>
</evidence>
<keyword evidence="10" id="KW-1185">Reference proteome</keyword>
<dbReference type="Proteomes" id="UP000679335">
    <property type="component" value="Chromosome"/>
</dbReference>
<feature type="compositionally biased region" description="Polar residues" evidence="6">
    <location>
        <begin position="468"/>
        <end position="479"/>
    </location>
</feature>
<feature type="transmembrane region" description="Helical" evidence="7">
    <location>
        <begin position="256"/>
        <end position="275"/>
    </location>
</feature>
<evidence type="ECO:0000313" key="10">
    <source>
        <dbReference type="Proteomes" id="UP000679335"/>
    </source>
</evidence>
<dbReference type="PANTHER" id="PTHR42718">
    <property type="entry name" value="MAJOR FACILITATOR SUPERFAMILY MULTIDRUG TRANSPORTER MFSC"/>
    <property type="match status" value="1"/>
</dbReference>
<evidence type="ECO:0000256" key="6">
    <source>
        <dbReference type="SAM" id="MobiDB-lite"/>
    </source>
</evidence>
<evidence type="ECO:0000256" key="3">
    <source>
        <dbReference type="ARBA" id="ARBA00022692"/>
    </source>
</evidence>
<reference evidence="9 10" key="1">
    <citation type="submission" date="2021-05" db="EMBL/GenBank/DDBJ databases">
        <title>Novel species in genus Cellulomonas.</title>
        <authorList>
            <person name="Zhang G."/>
        </authorList>
    </citation>
    <scope>NUCLEOTIDE SEQUENCE [LARGE SCALE GENOMIC DNA]</scope>
    <source>
        <strain evidence="10">zg-ZUI157</strain>
    </source>
</reference>
<dbReference type="InterPro" id="IPR011701">
    <property type="entry name" value="MFS"/>
</dbReference>
<proteinExistence type="predicted"/>
<evidence type="ECO:0000259" key="8">
    <source>
        <dbReference type="PROSITE" id="PS50850"/>
    </source>
</evidence>
<dbReference type="InterPro" id="IPR020846">
    <property type="entry name" value="MFS_dom"/>
</dbReference>
<keyword evidence="4 7" id="KW-1133">Transmembrane helix</keyword>
<feature type="region of interest" description="Disordered" evidence="6">
    <location>
        <begin position="449"/>
        <end position="496"/>
    </location>
</feature>
<keyword evidence="3 7" id="KW-0812">Transmembrane</keyword>
<feature type="transmembrane region" description="Helical" evidence="7">
    <location>
        <begin position="424"/>
        <end position="447"/>
    </location>
</feature>
<dbReference type="PANTHER" id="PTHR42718:SF9">
    <property type="entry name" value="MAJOR FACILITATOR SUPERFAMILY MULTIDRUG TRANSPORTER MFSC"/>
    <property type="match status" value="1"/>
</dbReference>
<sequence length="496" mass="50309">MTTRALLPALAVCVLPFSIMQSAVSPLLGTFGERLGVDQAGTMWIFTAFLLSATVTTPVLGRLGDLHGKRRWMLIVVVVQVVGTVACAVAGDLATMLLGRALQGTGGALFPLAYGLLRDHLPPSRVALGIGVLSSVLGAGGSIGVVTAGPVERLLGPAWVFGLPGVLMAGSLLLIVGLVPESPQRSVGGLSWPSAVLLGAGLLASMLVLSTLGAWPAAVVGTIAVLGVVTMLAWARVEARATWPLIDVRLLRARGMWTTNLCSMLVGFALIQSFLVVPQLLLLPADSGFGFGVDVVHVGLYVLPSSLAMLAFSPVSGWLGGRAGARAPLIVGALLCATAYAALAFGHREIWAVVGANALNGIGAALAFSALPNLTVRAAPVDRTGVATAITTVARTAGGALGTQVAAVVLATATPVGASHPDEIGFTAVFAVMVVAMVGCLAVAMAVPRNPHPPCPPRPPLVVTPRRSTTCTWPGSSAMPSRRGVSPGPAAPAPNG</sequence>
<comment type="subcellular location">
    <subcellularLocation>
        <location evidence="1">Cell membrane</location>
        <topology evidence="1">Multi-pass membrane protein</topology>
    </subcellularLocation>
</comment>
<evidence type="ECO:0000256" key="4">
    <source>
        <dbReference type="ARBA" id="ARBA00022989"/>
    </source>
</evidence>
<dbReference type="RefSeq" id="WP_208196799.1">
    <property type="nucleotide sequence ID" value="NZ_CP076023.1"/>
</dbReference>
<feature type="transmembrane region" description="Helical" evidence="7">
    <location>
        <begin position="215"/>
        <end position="235"/>
    </location>
</feature>
<feature type="compositionally biased region" description="Pro residues" evidence="6">
    <location>
        <begin position="450"/>
        <end position="462"/>
    </location>
</feature>
<feature type="transmembrane region" description="Helical" evidence="7">
    <location>
        <begin position="295"/>
        <end position="315"/>
    </location>
</feature>
<gene>
    <name evidence="9" type="ORF">KKR89_00695</name>
</gene>
<name>A0ABX8GK03_9CELL</name>
<organism evidence="9 10">
    <name type="scientific">Cellulomonas dongxiuzhuiae</name>
    <dbReference type="NCBI Taxonomy" id="2819979"/>
    <lineage>
        <taxon>Bacteria</taxon>
        <taxon>Bacillati</taxon>
        <taxon>Actinomycetota</taxon>
        <taxon>Actinomycetes</taxon>
        <taxon>Micrococcales</taxon>
        <taxon>Cellulomonadaceae</taxon>
        <taxon>Cellulomonas</taxon>
    </lineage>
</organism>
<feature type="transmembrane region" description="Helical" evidence="7">
    <location>
        <begin position="158"/>
        <end position="178"/>
    </location>
</feature>
<feature type="transmembrane region" description="Helical" evidence="7">
    <location>
        <begin position="190"/>
        <end position="209"/>
    </location>
</feature>
<feature type="transmembrane region" description="Helical" evidence="7">
    <location>
        <begin position="72"/>
        <end position="91"/>
    </location>
</feature>
<feature type="transmembrane region" description="Helical" evidence="7">
    <location>
        <begin position="327"/>
        <end position="345"/>
    </location>
</feature>
<dbReference type="InterPro" id="IPR036259">
    <property type="entry name" value="MFS_trans_sf"/>
</dbReference>
<feature type="transmembrane region" description="Helical" evidence="7">
    <location>
        <begin position="97"/>
        <end position="117"/>
    </location>
</feature>
<dbReference type="SUPFAM" id="SSF103473">
    <property type="entry name" value="MFS general substrate transporter"/>
    <property type="match status" value="1"/>
</dbReference>
<evidence type="ECO:0000256" key="7">
    <source>
        <dbReference type="SAM" id="Phobius"/>
    </source>
</evidence>
<protein>
    <submittedName>
        <fullName evidence="9">MFS transporter</fullName>
    </submittedName>
</protein>
<dbReference type="Pfam" id="PF07690">
    <property type="entry name" value="MFS_1"/>
    <property type="match status" value="1"/>
</dbReference>
<dbReference type="Gene3D" id="1.20.1250.20">
    <property type="entry name" value="MFS general substrate transporter like domains"/>
    <property type="match status" value="2"/>
</dbReference>
<keyword evidence="2" id="KW-0813">Transport</keyword>
<dbReference type="EMBL" id="CP076023">
    <property type="protein sequence ID" value="QWC16235.1"/>
    <property type="molecule type" value="Genomic_DNA"/>
</dbReference>
<evidence type="ECO:0000256" key="2">
    <source>
        <dbReference type="ARBA" id="ARBA00022448"/>
    </source>
</evidence>
<feature type="transmembrane region" description="Helical" evidence="7">
    <location>
        <begin position="351"/>
        <end position="374"/>
    </location>
</feature>
<keyword evidence="5 7" id="KW-0472">Membrane</keyword>
<evidence type="ECO:0000313" key="9">
    <source>
        <dbReference type="EMBL" id="QWC16235.1"/>
    </source>
</evidence>
<feature type="transmembrane region" description="Helical" evidence="7">
    <location>
        <begin position="386"/>
        <end position="412"/>
    </location>
</feature>
<evidence type="ECO:0000256" key="5">
    <source>
        <dbReference type="ARBA" id="ARBA00023136"/>
    </source>
</evidence>
<dbReference type="PROSITE" id="PS50850">
    <property type="entry name" value="MFS"/>
    <property type="match status" value="1"/>
</dbReference>
<feature type="transmembrane region" description="Helical" evidence="7">
    <location>
        <begin position="42"/>
        <end position="60"/>
    </location>
</feature>
<accession>A0ABX8GK03</accession>
<feature type="transmembrane region" description="Helical" evidence="7">
    <location>
        <begin position="126"/>
        <end position="146"/>
    </location>
</feature>
<feature type="domain" description="Major facilitator superfamily (MFS) profile" evidence="8">
    <location>
        <begin position="1"/>
        <end position="451"/>
    </location>
</feature>